<dbReference type="EMBL" id="QUTI01005344">
    <property type="protein sequence ID" value="RLO13523.1"/>
    <property type="molecule type" value="Genomic_DNA"/>
</dbReference>
<gene>
    <name evidence="1" type="ORF">DYB28_015867</name>
</gene>
<evidence type="ECO:0000313" key="2">
    <source>
        <dbReference type="Proteomes" id="UP000275652"/>
    </source>
</evidence>
<feature type="non-terminal residue" evidence="1">
    <location>
        <position position="1"/>
    </location>
</feature>
<name>A0A9X8HH77_APHAT</name>
<sequence>LHKDGESFWAYAWHCQQLHVLVEGSACDNALAGCRSNARNPMATGTVIDIGVNLLNRQFQKDLPRVLKRSADENVHTIIATGTDLKLSERSIATIRSRQN</sequence>
<organism evidence="1 2">
    <name type="scientific">Aphanomyces astaci</name>
    <name type="common">Crayfish plague agent</name>
    <dbReference type="NCBI Taxonomy" id="112090"/>
    <lineage>
        <taxon>Eukaryota</taxon>
        <taxon>Sar</taxon>
        <taxon>Stramenopiles</taxon>
        <taxon>Oomycota</taxon>
        <taxon>Saprolegniomycetes</taxon>
        <taxon>Saprolegniales</taxon>
        <taxon>Verrucalvaceae</taxon>
        <taxon>Aphanomyces</taxon>
    </lineage>
</organism>
<proteinExistence type="predicted"/>
<accession>A0A9X8HH77</accession>
<dbReference type="Gene3D" id="3.20.20.140">
    <property type="entry name" value="Metal-dependent hydrolases"/>
    <property type="match status" value="1"/>
</dbReference>
<dbReference type="AlphaFoldDB" id="A0A9X8HH77"/>
<evidence type="ECO:0000313" key="1">
    <source>
        <dbReference type="EMBL" id="RLO13523.1"/>
    </source>
</evidence>
<comment type="caution">
    <text evidence="1">The sequence shown here is derived from an EMBL/GenBank/DDBJ whole genome shotgun (WGS) entry which is preliminary data.</text>
</comment>
<reference evidence="1 2" key="1">
    <citation type="journal article" date="2018" name="J. Invertebr. Pathol.">
        <title>New genotyping method for the causative agent of crayfish plague (Aphanomyces astaci) based on whole genome data.</title>
        <authorList>
            <person name="Minardi D."/>
            <person name="Studholme D.J."/>
            <person name="van der Giezen M."/>
            <person name="Pretto T."/>
            <person name="Oidtmann B."/>
        </authorList>
    </citation>
    <scope>NUCLEOTIDE SEQUENCE [LARGE SCALE GENOMIC DNA]</scope>
    <source>
        <strain evidence="1 2">KB13</strain>
    </source>
</reference>
<protein>
    <submittedName>
        <fullName evidence="1">Uncharacterized protein</fullName>
    </submittedName>
</protein>
<dbReference type="Proteomes" id="UP000275652">
    <property type="component" value="Unassembled WGS sequence"/>
</dbReference>